<feature type="transmembrane region" description="Helical" evidence="4">
    <location>
        <begin position="47"/>
        <end position="65"/>
    </location>
</feature>
<evidence type="ECO:0000256" key="3">
    <source>
        <dbReference type="ARBA" id="ARBA00023136"/>
    </source>
</evidence>
<keyword evidence="3 4" id="KW-0472">Membrane</keyword>
<dbReference type="Pfam" id="PF07690">
    <property type="entry name" value="MFS_1"/>
    <property type="match status" value="1"/>
</dbReference>
<sequence length="397" mass="41221">MTEDKCRPEDRSVKPVAMTSFAVFLTYLTAGIALPVIPLFVHDGLGMNNVMVGIAVGIQFFATLANRGFAGKKADQQGAKQTTRLGMGVIVLVGVAYLLSVFASHSLWLQFGLLLLGRILLGLGESFLLTGNLTWGLGLIGQPRSGIVMSWNGMAIYGSLAAGAPIGLYLYHHFDFLGVSIACIVCPIVALLCNANIPAVPISGGDRPRFSTVLKQILTPGAVLALQGVGFAVIGAFISLYFAAEHWGNAGYTLTIFGLAYVLVRVLFGGIPDKMGGVNVTIISLLVETAGLLLLCFSQQAWHALVGAALTGAGCSLVFPAMGVEIMKRVDAQVRGTALGCFSAFQDIAYGATGPLAGFLANSAGYGAVYLAGACCALIGVVVSLTMLHAGAPRSTA</sequence>
<evidence type="ECO:0000259" key="5">
    <source>
        <dbReference type="PROSITE" id="PS50850"/>
    </source>
</evidence>
<comment type="subcellular location">
    <subcellularLocation>
        <location evidence="4">Cell inner membrane</location>
        <topology evidence="4">Multi-pass membrane protein</topology>
    </subcellularLocation>
</comment>
<dbReference type="OrthoDB" id="322544at2"/>
<reference evidence="7" key="1">
    <citation type="submission" date="2016-10" db="EMBL/GenBank/DDBJ databases">
        <authorList>
            <person name="Varghese N."/>
            <person name="Submissions S."/>
        </authorList>
    </citation>
    <scope>NUCLEOTIDE SEQUENCE [LARGE SCALE GENOMIC DNA]</scope>
    <source>
        <strain evidence="7">8N4</strain>
    </source>
</reference>
<feature type="transmembrane region" description="Helical" evidence="4">
    <location>
        <begin position="21"/>
        <end position="41"/>
    </location>
</feature>
<dbReference type="InterPro" id="IPR037541">
    <property type="entry name" value="MFS_YfcJ"/>
</dbReference>
<keyword evidence="4" id="KW-0997">Cell inner membrane</keyword>
<dbReference type="STRING" id="988801.SAMN05216522_11163"/>
<dbReference type="NCBIfam" id="NF003477">
    <property type="entry name" value="PRK05122.1"/>
    <property type="match status" value="1"/>
</dbReference>
<feature type="transmembrane region" description="Helical" evidence="4">
    <location>
        <begin position="275"/>
        <end position="295"/>
    </location>
</feature>
<dbReference type="PANTHER" id="PTHR23531">
    <property type="entry name" value="QUINOLENE RESISTANCE PROTEIN NORA"/>
    <property type="match status" value="1"/>
</dbReference>
<evidence type="ECO:0000256" key="4">
    <source>
        <dbReference type="HAMAP-Rule" id="MF_02091"/>
    </source>
</evidence>
<keyword evidence="1 4" id="KW-0812">Transmembrane</keyword>
<dbReference type="CDD" id="cd17489">
    <property type="entry name" value="MFS_YfcJ_like"/>
    <property type="match status" value="1"/>
</dbReference>
<feature type="transmembrane region" description="Helical" evidence="4">
    <location>
        <begin position="177"/>
        <end position="197"/>
    </location>
</feature>
<evidence type="ECO:0000313" key="6">
    <source>
        <dbReference type="EMBL" id="SER09548.1"/>
    </source>
</evidence>
<proteinExistence type="inferred from homology"/>
<gene>
    <name evidence="6" type="ORF">SAMN05216522_11163</name>
</gene>
<feature type="transmembrane region" description="Helical" evidence="4">
    <location>
        <begin position="85"/>
        <end position="109"/>
    </location>
</feature>
<feature type="transmembrane region" description="Helical" evidence="4">
    <location>
        <begin position="336"/>
        <end position="361"/>
    </location>
</feature>
<feature type="transmembrane region" description="Helical" evidence="4">
    <location>
        <begin position="301"/>
        <end position="324"/>
    </location>
</feature>
<dbReference type="PANTHER" id="PTHR23531:SF1">
    <property type="entry name" value="QUINOLENE RESISTANCE PROTEIN NORA"/>
    <property type="match status" value="1"/>
</dbReference>
<comment type="similarity">
    <text evidence="4">Belongs to the major facilitator superfamily. YfcJ family.</text>
</comment>
<dbReference type="GO" id="GO:0022857">
    <property type="term" value="F:transmembrane transporter activity"/>
    <property type="evidence" value="ECO:0007669"/>
    <property type="project" value="UniProtKB-UniRule"/>
</dbReference>
<dbReference type="SUPFAM" id="SSF103473">
    <property type="entry name" value="MFS general substrate transporter"/>
    <property type="match status" value="1"/>
</dbReference>
<protein>
    <recommendedName>
        <fullName evidence="4">Uncharacterized MFS-type transporter SAMN05216522_11163</fullName>
    </recommendedName>
</protein>
<keyword evidence="4" id="KW-1003">Cell membrane</keyword>
<feature type="transmembrane region" description="Helical" evidence="4">
    <location>
        <begin position="367"/>
        <end position="388"/>
    </location>
</feature>
<dbReference type="HAMAP" id="MF_02091">
    <property type="entry name" value="MFS_YfcJ"/>
    <property type="match status" value="1"/>
</dbReference>
<dbReference type="NCBIfam" id="NF009048">
    <property type="entry name" value="PRK12382.1"/>
    <property type="match status" value="1"/>
</dbReference>
<dbReference type="EMBL" id="FOGC01000011">
    <property type="protein sequence ID" value="SER09548.1"/>
    <property type="molecule type" value="Genomic_DNA"/>
</dbReference>
<dbReference type="InterPro" id="IPR036259">
    <property type="entry name" value="MFS_trans_sf"/>
</dbReference>
<evidence type="ECO:0000256" key="2">
    <source>
        <dbReference type="ARBA" id="ARBA00022989"/>
    </source>
</evidence>
<evidence type="ECO:0000256" key="1">
    <source>
        <dbReference type="ARBA" id="ARBA00022692"/>
    </source>
</evidence>
<dbReference type="AlphaFoldDB" id="A0A1H9LDW3"/>
<feature type="transmembrane region" description="Helical" evidence="4">
    <location>
        <begin position="151"/>
        <end position="171"/>
    </location>
</feature>
<dbReference type="InterPro" id="IPR052714">
    <property type="entry name" value="MFS_Exporter"/>
</dbReference>
<feature type="transmembrane region" description="Helical" evidence="4">
    <location>
        <begin position="217"/>
        <end position="244"/>
    </location>
</feature>
<name>A0A1H9LDW3_9GAMM</name>
<evidence type="ECO:0000313" key="7">
    <source>
        <dbReference type="Proteomes" id="UP000242515"/>
    </source>
</evidence>
<accession>A0A1H9LDW3</accession>
<dbReference type="RefSeq" id="WP_092677511.1">
    <property type="nucleotide sequence ID" value="NZ_FOGC01000011.1"/>
</dbReference>
<dbReference type="InterPro" id="IPR020846">
    <property type="entry name" value="MFS_dom"/>
</dbReference>
<keyword evidence="4" id="KW-0813">Transport</keyword>
<feature type="domain" description="Major facilitator superfamily (MFS) profile" evidence="5">
    <location>
        <begin position="182"/>
        <end position="397"/>
    </location>
</feature>
<dbReference type="Proteomes" id="UP000242515">
    <property type="component" value="Unassembled WGS sequence"/>
</dbReference>
<dbReference type="Gene3D" id="1.20.1250.20">
    <property type="entry name" value="MFS general substrate transporter like domains"/>
    <property type="match status" value="1"/>
</dbReference>
<dbReference type="InterPro" id="IPR011701">
    <property type="entry name" value="MFS"/>
</dbReference>
<feature type="transmembrane region" description="Helical" evidence="4">
    <location>
        <begin position="115"/>
        <end position="139"/>
    </location>
</feature>
<keyword evidence="7" id="KW-1185">Reference proteome</keyword>
<organism evidence="6 7">
    <name type="scientific">Rosenbergiella nectarea</name>
    <dbReference type="NCBI Taxonomy" id="988801"/>
    <lineage>
        <taxon>Bacteria</taxon>
        <taxon>Pseudomonadati</taxon>
        <taxon>Pseudomonadota</taxon>
        <taxon>Gammaproteobacteria</taxon>
        <taxon>Enterobacterales</taxon>
        <taxon>Erwiniaceae</taxon>
        <taxon>Rosenbergiella</taxon>
    </lineage>
</organism>
<dbReference type="PROSITE" id="PS50850">
    <property type="entry name" value="MFS"/>
    <property type="match status" value="1"/>
</dbReference>
<feature type="transmembrane region" description="Helical" evidence="4">
    <location>
        <begin position="250"/>
        <end position="268"/>
    </location>
</feature>
<keyword evidence="2 4" id="KW-1133">Transmembrane helix</keyword>
<dbReference type="GO" id="GO:0005886">
    <property type="term" value="C:plasma membrane"/>
    <property type="evidence" value="ECO:0007669"/>
    <property type="project" value="UniProtKB-SubCell"/>
</dbReference>